<feature type="transmembrane region" description="Helical" evidence="1">
    <location>
        <begin position="122"/>
        <end position="140"/>
    </location>
</feature>
<dbReference type="Pfam" id="PF06580">
    <property type="entry name" value="His_kinase"/>
    <property type="match status" value="1"/>
</dbReference>
<keyword evidence="1" id="KW-1133">Transmembrane helix</keyword>
<dbReference type="Proteomes" id="UP000292855">
    <property type="component" value="Unassembled WGS sequence"/>
</dbReference>
<keyword evidence="1" id="KW-0812">Transmembrane</keyword>
<evidence type="ECO:0000259" key="2">
    <source>
        <dbReference type="Pfam" id="PF06580"/>
    </source>
</evidence>
<dbReference type="GO" id="GO:0016020">
    <property type="term" value="C:membrane"/>
    <property type="evidence" value="ECO:0007669"/>
    <property type="project" value="InterPro"/>
</dbReference>
<organism evidence="3 4">
    <name type="scientific">Sphingobacterium corticibacterium</name>
    <dbReference type="NCBI Taxonomy" id="2484746"/>
    <lineage>
        <taxon>Bacteria</taxon>
        <taxon>Pseudomonadati</taxon>
        <taxon>Bacteroidota</taxon>
        <taxon>Sphingobacteriia</taxon>
        <taxon>Sphingobacteriales</taxon>
        <taxon>Sphingobacteriaceae</taxon>
        <taxon>Sphingobacterium</taxon>
    </lineage>
</organism>
<name>A0A4Q6XMR3_9SPHI</name>
<feature type="transmembrane region" description="Helical" evidence="1">
    <location>
        <begin position="74"/>
        <end position="99"/>
    </location>
</feature>
<sequence>MDINRYRYTKFLLHVLIWTLLAFILLGYPHAVRKEISYPPEFITKQIVHFCVILIAYYFNAYYVVPKFLIKKRYLLFTISIILFLLSASFFMAFVSRFLDLHNKIPFLNIPSIWNKLYLDRFATWTTLIVLGISTLLSIMRKWSADSTRLATLEREKIQSELSTLRAQIHPHFLFNTLNTIYALSFVDEEASRSVLARMSRLLRYQLYEVQRAETTLVKELAFIKDYVNIMRSRLNEQINVALHLPKTVKDMPIAPMILICYIENVFKHGVDTEAKGNMLIAIEQTETTLSLMTRNKIVATAGSLEDGNSRGIGLQNAQRRLELLYPGRHQLSTTIDTDNNEFELKLILQLT</sequence>
<protein>
    <recommendedName>
        <fullName evidence="2">Signal transduction histidine kinase internal region domain-containing protein</fullName>
    </recommendedName>
</protein>
<dbReference type="InterPro" id="IPR050640">
    <property type="entry name" value="Bact_2-comp_sensor_kinase"/>
</dbReference>
<dbReference type="GO" id="GO:0000155">
    <property type="term" value="F:phosphorelay sensor kinase activity"/>
    <property type="evidence" value="ECO:0007669"/>
    <property type="project" value="InterPro"/>
</dbReference>
<comment type="caution">
    <text evidence="3">The sequence shown here is derived from an EMBL/GenBank/DDBJ whole genome shotgun (WGS) entry which is preliminary data.</text>
</comment>
<evidence type="ECO:0000256" key="1">
    <source>
        <dbReference type="SAM" id="Phobius"/>
    </source>
</evidence>
<reference evidence="3 4" key="1">
    <citation type="submission" date="2019-02" db="EMBL/GenBank/DDBJ databases">
        <authorList>
            <person name="Li Y."/>
        </authorList>
    </citation>
    <scope>NUCLEOTIDE SEQUENCE [LARGE SCALE GENOMIC DNA]</scope>
    <source>
        <strain evidence="3 4">30C10-4-7</strain>
    </source>
</reference>
<feature type="transmembrane region" description="Helical" evidence="1">
    <location>
        <begin position="47"/>
        <end position="65"/>
    </location>
</feature>
<dbReference type="AlphaFoldDB" id="A0A4Q6XMR3"/>
<evidence type="ECO:0000313" key="3">
    <source>
        <dbReference type="EMBL" id="RZF57447.1"/>
    </source>
</evidence>
<dbReference type="PANTHER" id="PTHR34220:SF7">
    <property type="entry name" value="SENSOR HISTIDINE KINASE YPDA"/>
    <property type="match status" value="1"/>
</dbReference>
<dbReference type="EMBL" id="SGIT01000007">
    <property type="protein sequence ID" value="RZF57447.1"/>
    <property type="molecule type" value="Genomic_DNA"/>
</dbReference>
<dbReference type="PANTHER" id="PTHR34220">
    <property type="entry name" value="SENSOR HISTIDINE KINASE YPDA"/>
    <property type="match status" value="1"/>
</dbReference>
<dbReference type="RefSeq" id="WP_130143571.1">
    <property type="nucleotide sequence ID" value="NZ_SGIT01000007.1"/>
</dbReference>
<dbReference type="OrthoDB" id="9792992at2"/>
<feature type="domain" description="Signal transduction histidine kinase internal region" evidence="2">
    <location>
        <begin position="161"/>
        <end position="238"/>
    </location>
</feature>
<evidence type="ECO:0000313" key="4">
    <source>
        <dbReference type="Proteomes" id="UP000292855"/>
    </source>
</evidence>
<gene>
    <name evidence="3" type="ORF">EWE74_20705</name>
</gene>
<keyword evidence="1" id="KW-0472">Membrane</keyword>
<dbReference type="InterPro" id="IPR010559">
    <property type="entry name" value="Sig_transdc_His_kin_internal"/>
</dbReference>
<proteinExistence type="predicted"/>
<accession>A0A4Q6XMR3</accession>
<keyword evidence="4" id="KW-1185">Reference proteome</keyword>